<gene>
    <name evidence="1" type="ORF">Tci_451100</name>
</gene>
<sequence>MPPKSVPLTQAAVQRMIKGSVDAAIAAERARQANVRNNASGSGQARVQVTTLVVQECTFAGFIKCNPDNFRGTEGAIELRRWFEKTKMTFGISECVQDKKVKFAAATMRGPTL</sequence>
<reference evidence="1" key="1">
    <citation type="journal article" date="2019" name="Sci. Rep.">
        <title>Draft genome of Tanacetum cinerariifolium, the natural source of mosquito coil.</title>
        <authorList>
            <person name="Yamashiro T."/>
            <person name="Shiraishi A."/>
            <person name="Satake H."/>
            <person name="Nakayama K."/>
        </authorList>
    </citation>
    <scope>NUCLEOTIDE SEQUENCE</scope>
</reference>
<organism evidence="1">
    <name type="scientific">Tanacetum cinerariifolium</name>
    <name type="common">Dalmatian daisy</name>
    <name type="synonym">Chrysanthemum cinerariifolium</name>
    <dbReference type="NCBI Taxonomy" id="118510"/>
    <lineage>
        <taxon>Eukaryota</taxon>
        <taxon>Viridiplantae</taxon>
        <taxon>Streptophyta</taxon>
        <taxon>Embryophyta</taxon>
        <taxon>Tracheophyta</taxon>
        <taxon>Spermatophyta</taxon>
        <taxon>Magnoliopsida</taxon>
        <taxon>eudicotyledons</taxon>
        <taxon>Gunneridae</taxon>
        <taxon>Pentapetalae</taxon>
        <taxon>asterids</taxon>
        <taxon>campanulids</taxon>
        <taxon>Asterales</taxon>
        <taxon>Asteraceae</taxon>
        <taxon>Asteroideae</taxon>
        <taxon>Anthemideae</taxon>
        <taxon>Anthemidinae</taxon>
        <taxon>Tanacetum</taxon>
    </lineage>
</organism>
<dbReference type="GO" id="GO:0003964">
    <property type="term" value="F:RNA-directed DNA polymerase activity"/>
    <property type="evidence" value="ECO:0007669"/>
    <property type="project" value="UniProtKB-KW"/>
</dbReference>
<evidence type="ECO:0000313" key="1">
    <source>
        <dbReference type="EMBL" id="GEY79126.1"/>
    </source>
</evidence>
<name>A0A699HWF8_TANCI</name>
<proteinExistence type="predicted"/>
<dbReference type="AlphaFoldDB" id="A0A699HWF8"/>
<keyword evidence="1" id="KW-0695">RNA-directed DNA polymerase</keyword>
<keyword evidence="1" id="KW-0548">Nucleotidyltransferase</keyword>
<keyword evidence="1" id="KW-0808">Transferase</keyword>
<accession>A0A699HWF8</accession>
<dbReference type="EMBL" id="BKCJ010210056">
    <property type="protein sequence ID" value="GEY79126.1"/>
    <property type="molecule type" value="Genomic_DNA"/>
</dbReference>
<protein>
    <submittedName>
        <fullName evidence="1">Putative reverse transcriptase domain-containing protein</fullName>
    </submittedName>
</protein>
<comment type="caution">
    <text evidence="1">The sequence shown here is derived from an EMBL/GenBank/DDBJ whole genome shotgun (WGS) entry which is preliminary data.</text>
</comment>